<evidence type="ECO:0000313" key="1">
    <source>
        <dbReference type="EMBL" id="KAH0518717.1"/>
    </source>
</evidence>
<dbReference type="Proteomes" id="UP000710432">
    <property type="component" value="Unassembled WGS sequence"/>
</dbReference>
<proteinExistence type="predicted"/>
<comment type="caution">
    <text evidence="1">The sequence shown here is derived from an EMBL/GenBank/DDBJ whole genome shotgun (WGS) entry which is preliminary data.</text>
</comment>
<dbReference type="EMBL" id="JAATJU010009523">
    <property type="protein sequence ID" value="KAH0518717.1"/>
    <property type="molecule type" value="Genomic_DNA"/>
</dbReference>
<gene>
    <name evidence="1" type="ORF">LTLLF_209145</name>
</gene>
<name>A0A8J6GY68_MICOH</name>
<protein>
    <submittedName>
        <fullName evidence="1">Antigen KI-67</fullName>
    </submittedName>
</protein>
<organism evidence="1 2">
    <name type="scientific">Microtus ochrogaster</name>
    <name type="common">Prairie vole</name>
    <dbReference type="NCBI Taxonomy" id="79684"/>
    <lineage>
        <taxon>Eukaryota</taxon>
        <taxon>Metazoa</taxon>
        <taxon>Chordata</taxon>
        <taxon>Craniata</taxon>
        <taxon>Vertebrata</taxon>
        <taxon>Euteleostomi</taxon>
        <taxon>Mammalia</taxon>
        <taxon>Eutheria</taxon>
        <taxon>Euarchontoglires</taxon>
        <taxon>Glires</taxon>
        <taxon>Rodentia</taxon>
        <taxon>Myomorpha</taxon>
        <taxon>Muroidea</taxon>
        <taxon>Cricetidae</taxon>
        <taxon>Arvicolinae</taxon>
        <taxon>Microtus</taxon>
    </lineage>
</organism>
<dbReference type="AlphaFoldDB" id="A0A8J6GY68"/>
<sequence length="97" mass="10838">MKTNEIMMRSQQTEFWNTDDGAKKSLSEGLSQWEKNVLKSGEQSEIPQPHAAEEKTGGISAGILMRTQKDTRVFGDSNARCLKARNTAVTLNSEHKK</sequence>
<reference evidence="1" key="1">
    <citation type="submission" date="2020-03" db="EMBL/GenBank/DDBJ databases">
        <title>Studies in the Genomics of Life Span.</title>
        <authorList>
            <person name="Glass D."/>
        </authorList>
    </citation>
    <scope>NUCLEOTIDE SEQUENCE</scope>
    <source>
        <strain evidence="1">LTLLF</strain>
        <tissue evidence="1">Muscle</tissue>
    </source>
</reference>
<evidence type="ECO:0000313" key="2">
    <source>
        <dbReference type="Proteomes" id="UP000710432"/>
    </source>
</evidence>
<accession>A0A8J6GY68</accession>